<dbReference type="Proteomes" id="UP000216840">
    <property type="component" value="Unassembled WGS sequence"/>
</dbReference>
<name>A0A265UUR3_9FLAO</name>
<protein>
    <recommendedName>
        <fullName evidence="3">Thioredoxin domain-containing protein</fullName>
    </recommendedName>
</protein>
<reference evidence="1 2" key="1">
    <citation type="submission" date="2017-05" db="EMBL/GenBank/DDBJ databases">
        <title>The draft genome sequence of Idiomarina salinarum WNB302.</title>
        <authorList>
            <person name="Sun Y."/>
            <person name="Chen B."/>
            <person name="Du Z."/>
        </authorList>
    </citation>
    <scope>NUCLEOTIDE SEQUENCE [LARGE SCALE GENOMIC DNA]</scope>
    <source>
        <strain evidence="1 2">WNB302</strain>
    </source>
</reference>
<proteinExistence type="predicted"/>
<comment type="caution">
    <text evidence="1">The sequence shown here is derived from an EMBL/GenBank/DDBJ whole genome shotgun (WGS) entry which is preliminary data.</text>
</comment>
<dbReference type="Gene3D" id="3.40.30.10">
    <property type="entry name" value="Glutaredoxin"/>
    <property type="match status" value="1"/>
</dbReference>
<dbReference type="AlphaFoldDB" id="A0A265UUR3"/>
<gene>
    <name evidence="1" type="ORF">CA834_06170</name>
</gene>
<dbReference type="InterPro" id="IPR036249">
    <property type="entry name" value="Thioredoxin-like_sf"/>
</dbReference>
<dbReference type="SUPFAM" id="SSF52833">
    <property type="entry name" value="Thioredoxin-like"/>
    <property type="match status" value="1"/>
</dbReference>
<evidence type="ECO:0008006" key="3">
    <source>
        <dbReference type="Google" id="ProtNLM"/>
    </source>
</evidence>
<sequence length="92" mass="10345">MLQSITHYKNRISSVQDFINENKYDFEVLIDPKEENGSSHEIAKKYNISGIPTKVIIGPSGRIKFKDVGYSGSNDKLLNKIDGMIQMLKSAP</sequence>
<dbReference type="EMBL" id="NGJN01000003">
    <property type="protein sequence ID" value="OZV69046.1"/>
    <property type="molecule type" value="Genomic_DNA"/>
</dbReference>
<organism evidence="1 2">
    <name type="scientific">Winogradskyella aurantia</name>
    <dbReference type="NCBI Taxonomy" id="1915063"/>
    <lineage>
        <taxon>Bacteria</taxon>
        <taxon>Pseudomonadati</taxon>
        <taxon>Bacteroidota</taxon>
        <taxon>Flavobacteriia</taxon>
        <taxon>Flavobacteriales</taxon>
        <taxon>Flavobacteriaceae</taxon>
        <taxon>Winogradskyella</taxon>
    </lineage>
</organism>
<accession>A0A265UUR3</accession>
<evidence type="ECO:0000313" key="1">
    <source>
        <dbReference type="EMBL" id="OZV69046.1"/>
    </source>
</evidence>
<keyword evidence="2" id="KW-1185">Reference proteome</keyword>
<evidence type="ECO:0000313" key="2">
    <source>
        <dbReference type="Proteomes" id="UP000216840"/>
    </source>
</evidence>